<feature type="domain" description="HNH" evidence="1">
    <location>
        <begin position="30"/>
        <end position="83"/>
    </location>
</feature>
<dbReference type="CDD" id="cd00085">
    <property type="entry name" value="HNHc"/>
    <property type="match status" value="1"/>
</dbReference>
<dbReference type="Gene3D" id="3.40.50.300">
    <property type="entry name" value="P-loop containing nucleotide triphosphate hydrolases"/>
    <property type="match status" value="1"/>
</dbReference>
<keyword evidence="2" id="KW-0378">Hydrolase</keyword>
<dbReference type="InterPro" id="IPR002711">
    <property type="entry name" value="HNH"/>
</dbReference>
<comment type="caution">
    <text evidence="2">The sequence shown here is derived from an EMBL/GenBank/DDBJ whole genome shotgun (WGS) entry which is preliminary data.</text>
</comment>
<protein>
    <submittedName>
        <fullName evidence="2">HNH endonuclease</fullName>
    </submittedName>
</protein>
<dbReference type="Proteomes" id="UP001605989">
    <property type="component" value="Unassembled WGS sequence"/>
</dbReference>
<accession>A0ABW7DJT0</accession>
<dbReference type="GO" id="GO:0004519">
    <property type="term" value="F:endonuclease activity"/>
    <property type="evidence" value="ECO:0007669"/>
    <property type="project" value="UniProtKB-KW"/>
</dbReference>
<evidence type="ECO:0000313" key="3">
    <source>
        <dbReference type="Proteomes" id="UP001605989"/>
    </source>
</evidence>
<dbReference type="InterPro" id="IPR027417">
    <property type="entry name" value="P-loop_NTPase"/>
</dbReference>
<evidence type="ECO:0000313" key="2">
    <source>
        <dbReference type="EMBL" id="MFG6271641.1"/>
    </source>
</evidence>
<dbReference type="EMBL" id="JBIEKR010000001">
    <property type="protein sequence ID" value="MFG6271641.1"/>
    <property type="molecule type" value="Genomic_DNA"/>
</dbReference>
<proteinExistence type="predicted"/>
<reference evidence="2 3" key="1">
    <citation type="submission" date="2024-10" db="EMBL/GenBank/DDBJ databases">
        <authorList>
            <person name="Sang B.-I."/>
            <person name="Prabhaharan D."/>
        </authorList>
    </citation>
    <scope>NUCLEOTIDE SEQUENCE [LARGE SCALE GENOMIC DNA]</scope>
    <source>
        <strain evidence="2 3">MH</strain>
    </source>
</reference>
<dbReference type="SUPFAM" id="SSF52540">
    <property type="entry name" value="P-loop containing nucleoside triphosphate hydrolases"/>
    <property type="match status" value="1"/>
</dbReference>
<organism evidence="2 3">
    <name type="scientific">Megasphaera hexanoica</name>
    <dbReference type="NCBI Taxonomy" id="1675036"/>
    <lineage>
        <taxon>Bacteria</taxon>
        <taxon>Bacillati</taxon>
        <taxon>Bacillota</taxon>
        <taxon>Negativicutes</taxon>
        <taxon>Veillonellales</taxon>
        <taxon>Veillonellaceae</taxon>
        <taxon>Megasphaera</taxon>
    </lineage>
</organism>
<evidence type="ECO:0000259" key="1">
    <source>
        <dbReference type="Pfam" id="PF01844"/>
    </source>
</evidence>
<name>A0ABW7DJT0_9FIRM</name>
<keyword evidence="2" id="KW-0255">Endonuclease</keyword>
<keyword evidence="3" id="KW-1185">Reference proteome</keyword>
<dbReference type="RefSeq" id="WP_113855915.1">
    <property type="nucleotide sequence ID" value="NZ_CP011940.1"/>
</dbReference>
<dbReference type="InterPro" id="IPR003615">
    <property type="entry name" value="HNH_nuc"/>
</dbReference>
<keyword evidence="2" id="KW-0540">Nuclease</keyword>
<dbReference type="Pfam" id="PF01844">
    <property type="entry name" value="HNH"/>
    <property type="match status" value="1"/>
</dbReference>
<gene>
    <name evidence="2" type="ORF">ACGTZG_00375</name>
</gene>
<sequence>MAQSWAVQFYKSEAWRALRRALIQERGTVCPVCHKDYLFDTSKLIAHHIKELTPDTVRDASIALNPDNVELICFDCHNAVHKRFGKGVHRIYIVYGPPCSGKTTLVRQMMHRGDLVVDMDLLYQAVSGCALYDKPDQLKANVFGIRRLLYDQIARRVGHWGDAYIIGGFPHQLERDELAVRLGAECILCYEPYDICILNAKRARGTLAGEWAGYIQRWFDEFDGPPPGSEEKSQKI</sequence>